<evidence type="ECO:0000313" key="4">
    <source>
        <dbReference type="Proteomes" id="UP000219440"/>
    </source>
</evidence>
<evidence type="ECO:0000313" key="3">
    <source>
        <dbReference type="EMBL" id="SOE59277.1"/>
    </source>
</evidence>
<dbReference type="Gene3D" id="1.10.10.2840">
    <property type="entry name" value="PucR C-terminal helix-turn-helix domain"/>
    <property type="match status" value="1"/>
</dbReference>
<evidence type="ECO:0000259" key="1">
    <source>
        <dbReference type="Pfam" id="PF07905"/>
    </source>
</evidence>
<proteinExistence type="predicted"/>
<dbReference type="Pfam" id="PF07905">
    <property type="entry name" value="PucR"/>
    <property type="match status" value="1"/>
</dbReference>
<dbReference type="PANTHER" id="PTHR33744:SF1">
    <property type="entry name" value="DNA-BINDING TRANSCRIPTIONAL ACTIVATOR ADER"/>
    <property type="match status" value="1"/>
</dbReference>
<reference evidence="3 4" key="1">
    <citation type="submission" date="2017-09" db="EMBL/GenBank/DDBJ databases">
        <authorList>
            <person name="Ehlers B."/>
            <person name="Leendertz F.H."/>
        </authorList>
    </citation>
    <scope>NUCLEOTIDE SEQUENCE [LARGE SCALE GENOMIC DNA]</scope>
    <source>
        <strain evidence="3 4">CGMCC 1.05381</strain>
    </source>
</reference>
<feature type="domain" description="PucR C-terminal helix-turn-helix" evidence="2">
    <location>
        <begin position="446"/>
        <end position="503"/>
    </location>
</feature>
<accession>A0A2C8Z6H2</accession>
<gene>
    <name evidence="3" type="ORF">SAMN06296378_0913</name>
</gene>
<name>A0A2C8Z6H2_9MICO</name>
<dbReference type="InterPro" id="IPR051448">
    <property type="entry name" value="CdaR-like_regulators"/>
</dbReference>
<dbReference type="InterPro" id="IPR012914">
    <property type="entry name" value="PucR_dom"/>
</dbReference>
<dbReference type="PANTHER" id="PTHR33744">
    <property type="entry name" value="CARBOHYDRATE DIACID REGULATOR"/>
    <property type="match status" value="1"/>
</dbReference>
<dbReference type="InterPro" id="IPR042070">
    <property type="entry name" value="PucR_C-HTH_sf"/>
</dbReference>
<protein>
    <submittedName>
        <fullName evidence="3">Purine catabolism regulatory protein</fullName>
    </submittedName>
</protein>
<feature type="domain" description="Purine catabolism PurC-like" evidence="1">
    <location>
        <begin position="27"/>
        <end position="121"/>
    </location>
</feature>
<evidence type="ECO:0000259" key="2">
    <source>
        <dbReference type="Pfam" id="PF13556"/>
    </source>
</evidence>
<dbReference type="InterPro" id="IPR025736">
    <property type="entry name" value="PucR_C-HTH_dom"/>
</dbReference>
<dbReference type="Pfam" id="PF13556">
    <property type="entry name" value="HTH_30"/>
    <property type="match status" value="1"/>
</dbReference>
<dbReference type="EMBL" id="OCST01000002">
    <property type="protein sequence ID" value="SOE59277.1"/>
    <property type="molecule type" value="Genomic_DNA"/>
</dbReference>
<organism evidence="3 4">
    <name type="scientific">Salinibacterium xinjiangense</name>
    <dbReference type="NCBI Taxonomy" id="386302"/>
    <lineage>
        <taxon>Bacteria</taxon>
        <taxon>Bacillati</taxon>
        <taxon>Actinomycetota</taxon>
        <taxon>Actinomycetes</taxon>
        <taxon>Micrococcales</taxon>
        <taxon>Microbacteriaceae</taxon>
        <taxon>Salinibacterium</taxon>
    </lineage>
</organism>
<keyword evidence="4" id="KW-1185">Reference proteome</keyword>
<dbReference type="Proteomes" id="UP000219440">
    <property type="component" value="Unassembled WGS sequence"/>
</dbReference>
<dbReference type="AlphaFoldDB" id="A0A2C8Z6H2"/>
<sequence>MISLTQLCEKMGNRLRPINGDPVGRVELTGVHISELDDPTPYLEGGELLLTTGIPLAGERETVRDYINRLAARGVVALALGLGAGTDAVPAGLEAACTDAGLILLVVPEGIPFMHVSRAYWDLVGETEQADLAASLSLQTSLTQAATRPEAVAAVVKVLSTALGGWAVYLPADGSAETYWPPAESRILPQLREETARLGLAGTHSAATFPLQGMDVIEYSIIADRRTAGFLAVCAGRPPRKADRQLMLTGCMLLAVTARREWQLTRANSILSTMTATLAMSGFVDAARFVAGDLTGPPLAERVQLLAVRGDNLESLSTAELAEQVAAMLTGESAAKLGDSIRRSRLRSMKDGFCYLILESPADSGHGVRDPASVETAVSRRLGRPAQFAAALTRPMPLSQVAESLGELRRACEVAPIGHLSTGQSLLDPRTAEWVVQLTDYRRADLVGTVRSYIRHQGQWEVAARELGIHRNSLRHRIGIASKLINADLDDPDVSANLWLALRRVS</sequence>